<keyword evidence="3" id="KW-0274">FAD</keyword>
<feature type="domain" description="FAD/NAD(P)-binding" evidence="5">
    <location>
        <begin position="3"/>
        <end position="300"/>
    </location>
</feature>
<comment type="caution">
    <text evidence="7">The sequence shown here is derived from an EMBL/GenBank/DDBJ whole genome shotgun (WGS) entry which is preliminary data.</text>
</comment>
<dbReference type="InterPro" id="IPR023753">
    <property type="entry name" value="FAD/NAD-binding_dom"/>
</dbReference>
<evidence type="ECO:0000313" key="8">
    <source>
        <dbReference type="Proteomes" id="UP001199469"/>
    </source>
</evidence>
<evidence type="ECO:0000259" key="5">
    <source>
        <dbReference type="Pfam" id="PF07992"/>
    </source>
</evidence>
<dbReference type="RefSeq" id="WP_230734875.1">
    <property type="nucleotide sequence ID" value="NZ_JAJNDB010000002.1"/>
</dbReference>
<dbReference type="InterPro" id="IPR028202">
    <property type="entry name" value="Reductase_C"/>
</dbReference>
<evidence type="ECO:0000256" key="1">
    <source>
        <dbReference type="ARBA" id="ARBA00001974"/>
    </source>
</evidence>
<proteinExistence type="predicted"/>
<dbReference type="PANTHER" id="PTHR43557">
    <property type="entry name" value="APOPTOSIS-INDUCING FACTOR 1"/>
    <property type="match status" value="1"/>
</dbReference>
<dbReference type="PRINTS" id="PR00411">
    <property type="entry name" value="PNDRDTASEI"/>
</dbReference>
<dbReference type="PRINTS" id="PR00368">
    <property type="entry name" value="FADPNR"/>
</dbReference>
<keyword evidence="8" id="KW-1185">Reference proteome</keyword>
<dbReference type="InterPro" id="IPR016156">
    <property type="entry name" value="FAD/NAD-linked_Rdtase_dimer_sf"/>
</dbReference>
<dbReference type="Pfam" id="PF14759">
    <property type="entry name" value="Reductase_C"/>
    <property type="match status" value="1"/>
</dbReference>
<dbReference type="Proteomes" id="UP001199469">
    <property type="component" value="Unassembled WGS sequence"/>
</dbReference>
<keyword evidence="4" id="KW-0560">Oxidoreductase</keyword>
<dbReference type="SUPFAM" id="SSF51905">
    <property type="entry name" value="FAD/NAD(P)-binding domain"/>
    <property type="match status" value="2"/>
</dbReference>
<dbReference type="PANTHER" id="PTHR43557:SF2">
    <property type="entry name" value="RIESKE DOMAIN-CONTAINING PROTEIN-RELATED"/>
    <property type="match status" value="1"/>
</dbReference>
<organism evidence="7 8">
    <name type="scientific">Actinomycetospora endophytica</name>
    <dbReference type="NCBI Taxonomy" id="2291215"/>
    <lineage>
        <taxon>Bacteria</taxon>
        <taxon>Bacillati</taxon>
        <taxon>Actinomycetota</taxon>
        <taxon>Actinomycetes</taxon>
        <taxon>Pseudonocardiales</taxon>
        <taxon>Pseudonocardiaceae</taxon>
        <taxon>Actinomycetospora</taxon>
    </lineage>
</organism>
<sequence>MRTIAVVGTSVAGARAARSLRDAGFDGRLVLVGDDAHRPYDRPPLSKDFLAGTVDAPDIALLDEQDEADLAVELHLGVRVERLDPAAARLRCSDGREIPTDGVVIATGARPRRLPGSEGVEGVHVLRTLDDAVALRSALHDGSPRVVVVGAGFIGAEVASTCRRLGLEVTVLDAATLPLEPLLGERIARCCVELHTDHGTEVRRGTSVARLRTGPGPRVTGVELDDGSVLPADVVVTGIGIVPNTEWLEGAGLSVANGVRTDEGMVCDLPNVVAVGDVARYRTGDGAHRHEHWTSAGEQAGVAATNLLAGRTTTAFRPSGYFWSDQYGRTLQLAGHPGREDRVEIVDGDTGDRTFTARWTDASGATTAVFGMGSPRAFGRLRRDLRRARQAA</sequence>
<dbReference type="InterPro" id="IPR036188">
    <property type="entry name" value="FAD/NAD-bd_sf"/>
</dbReference>
<dbReference type="InterPro" id="IPR050446">
    <property type="entry name" value="FAD-oxidoreductase/Apoptosis"/>
</dbReference>
<comment type="cofactor">
    <cofactor evidence="1">
        <name>FAD</name>
        <dbReference type="ChEBI" id="CHEBI:57692"/>
    </cofactor>
</comment>
<protein>
    <submittedName>
        <fullName evidence="7">FAD-dependent oxidoreductase</fullName>
    </submittedName>
</protein>
<reference evidence="7 8" key="1">
    <citation type="submission" date="2021-11" db="EMBL/GenBank/DDBJ databases">
        <title>Draft genome sequence of Actinomycetospora sp. SF1 isolated from the rhizosphere soil.</title>
        <authorList>
            <person name="Duangmal K."/>
            <person name="Chantavorakit T."/>
        </authorList>
    </citation>
    <scope>NUCLEOTIDE SEQUENCE [LARGE SCALE GENOMIC DNA]</scope>
    <source>
        <strain evidence="7 8">TBRC 5722</strain>
    </source>
</reference>
<feature type="domain" description="Reductase C-terminal" evidence="6">
    <location>
        <begin position="321"/>
        <end position="389"/>
    </location>
</feature>
<evidence type="ECO:0000313" key="7">
    <source>
        <dbReference type="EMBL" id="MCD2194684.1"/>
    </source>
</evidence>
<dbReference type="EMBL" id="JAJNDB010000002">
    <property type="protein sequence ID" value="MCD2194684.1"/>
    <property type="molecule type" value="Genomic_DNA"/>
</dbReference>
<name>A0ABS8P8V0_9PSEU</name>
<evidence type="ECO:0000259" key="6">
    <source>
        <dbReference type="Pfam" id="PF14759"/>
    </source>
</evidence>
<dbReference type="Gene3D" id="3.50.50.60">
    <property type="entry name" value="FAD/NAD(P)-binding domain"/>
    <property type="match status" value="2"/>
</dbReference>
<dbReference type="Pfam" id="PF07992">
    <property type="entry name" value="Pyr_redox_2"/>
    <property type="match status" value="1"/>
</dbReference>
<gene>
    <name evidence="7" type="ORF">LQ327_15025</name>
</gene>
<evidence type="ECO:0000256" key="4">
    <source>
        <dbReference type="ARBA" id="ARBA00023002"/>
    </source>
</evidence>
<evidence type="ECO:0000256" key="3">
    <source>
        <dbReference type="ARBA" id="ARBA00022827"/>
    </source>
</evidence>
<dbReference type="SUPFAM" id="SSF55424">
    <property type="entry name" value="FAD/NAD-linked reductases, dimerisation (C-terminal) domain"/>
    <property type="match status" value="1"/>
</dbReference>
<keyword evidence="2" id="KW-0285">Flavoprotein</keyword>
<accession>A0ABS8P8V0</accession>
<dbReference type="Gene3D" id="3.30.390.30">
    <property type="match status" value="1"/>
</dbReference>
<evidence type="ECO:0000256" key="2">
    <source>
        <dbReference type="ARBA" id="ARBA00022630"/>
    </source>
</evidence>